<dbReference type="GO" id="GO:0015616">
    <property type="term" value="F:DNA translocase activity"/>
    <property type="evidence" value="ECO:0007669"/>
    <property type="project" value="TreeGrafter"/>
</dbReference>
<dbReference type="Gene3D" id="3.40.50.10810">
    <property type="entry name" value="Tandem AAA-ATPase domain"/>
    <property type="match status" value="1"/>
</dbReference>
<dbReference type="GO" id="GO:0004386">
    <property type="term" value="F:helicase activity"/>
    <property type="evidence" value="ECO:0007669"/>
    <property type="project" value="UniProtKB-KW"/>
</dbReference>
<dbReference type="Pfam" id="PF00271">
    <property type="entry name" value="Helicase_C"/>
    <property type="match status" value="1"/>
</dbReference>
<dbReference type="PANTHER" id="PTHR45629">
    <property type="entry name" value="SNF2/RAD54 FAMILY MEMBER"/>
    <property type="match status" value="1"/>
</dbReference>
<dbReference type="InterPro" id="IPR000330">
    <property type="entry name" value="SNF2_N"/>
</dbReference>
<keyword evidence="4" id="KW-0547">Nucleotide-binding</keyword>
<dbReference type="eggNOG" id="COG0553">
    <property type="taxonomic scope" value="Bacteria"/>
</dbReference>
<accession>L0EI52</accession>
<dbReference type="InterPro" id="IPR014001">
    <property type="entry name" value="Helicase_ATP-bd"/>
</dbReference>
<dbReference type="RefSeq" id="WP_015256091.1">
    <property type="nucleotide sequence ID" value="NC_019897.1"/>
</dbReference>
<dbReference type="GO" id="GO:0005524">
    <property type="term" value="F:ATP binding"/>
    <property type="evidence" value="ECO:0007669"/>
    <property type="project" value="InterPro"/>
</dbReference>
<evidence type="ECO:0000259" key="3">
    <source>
        <dbReference type="PROSITE" id="PS51194"/>
    </source>
</evidence>
<proteinExistence type="predicted"/>
<dbReference type="Proteomes" id="UP000010795">
    <property type="component" value="Chromosome"/>
</dbReference>
<feature type="domain" description="Helicase C-terminal" evidence="3">
    <location>
        <begin position="818"/>
        <end position="982"/>
    </location>
</feature>
<dbReference type="AlphaFoldDB" id="L0EI52"/>
<dbReference type="Pfam" id="PF12419">
    <property type="entry name" value="DUF3670"/>
    <property type="match status" value="1"/>
</dbReference>
<dbReference type="FunFam" id="3.40.50.300:FF:000533">
    <property type="entry name" value="Helicase, Snf2 family"/>
    <property type="match status" value="1"/>
</dbReference>
<dbReference type="CDD" id="cd18793">
    <property type="entry name" value="SF2_C_SNF"/>
    <property type="match status" value="1"/>
</dbReference>
<keyword evidence="1" id="KW-0378">Hydrolase</keyword>
<sequence length="998" mass="110881">MAMKMDLGAIDVRLSLTEDGDALLYGLDGTGGFVPGMRLKQLLFAWHEDSFYGTELEIRSLRNIEIVELPAEFVIPFFAELPLLGHVDWAWGGEAELLRRLAPALMACAAAKRYAPSREAMAAGRLEWQWEDREIDRRIDALVASGEADDDFGRRLRAAFTAAVFDRHYGTEERAADLRREFPRLFEPGAGEAARSLSDDDWLVHIGWRQDTAPFRPALQLIEPGPIDAEWRLRIVLQDKERPDALVPVRLDPDGHVSGGWPEEWTDAVRGRADGWLKRLRAALPDLAPDGGWQPEGTALDDAAAWRFLSADSVRLIAAGWQVLLPAWWEEARRARPRLRARIRSDAGEGPSLFGLESLVDFDWRIALGSAELSEQEFLELAARGRRLVRVRGQWVALDPAMLPVIRKAMAQYDPSRGLSFRDVLQLHLLGGAAGDDAPEDGGAEAGAAAEEARVALEVELSGRLLRLIGQLGRPEDNPLLPAPEGLKTALRPYQQIGFSWLASLRRFGLGACLADDMGLGKTVQLIAYLLHAREEMRAAGRMMPSLIVCPTSVIGNWQKELARFAPSLRVLLHYGGGRPSGAEFREAAEAADVVLTSYTTAALDRKTLAAVSWDAVCLDEAQNIKNYATKQAAAVRSFPARHRIALTGTPIENRLAELWSIFDFLNPGYLGSQRAFNERYGGAALKEGGDARLAELRKLVKPFLLRRKKQDPAVQLDLPEKNEMKTYVHLTAEQAAWYERTVRELLDRSGELTGIERKGAILAAITRLKQLCAHPALVTKEPLPAVRPVFDADGDGRPQATDGPAVDVAALAARSEKLERLLEMVRELREAGERCLIFTQYVGMGRLIQAVLQETLGEPVLYLHGGTPRAMRERMIEMFQSNALPAGRQPHVFVLSLKAGGVGLNLTAASHVFHYDRWWNPAVENQATDRAYRIGQVKNVHVYKLIALGTLEERIDEMLESKRQLSETVMAGSGNWITELSTEELRELVTLRRDLVR</sequence>
<dbReference type="InterPro" id="IPR001650">
    <property type="entry name" value="Helicase_C-like"/>
</dbReference>
<name>L0EI52_THECK</name>
<dbReference type="PROSITE" id="PS51194">
    <property type="entry name" value="HELICASE_CTER"/>
    <property type="match status" value="1"/>
</dbReference>
<dbReference type="InterPro" id="IPR022138">
    <property type="entry name" value="DUF3670"/>
</dbReference>
<protein>
    <submittedName>
        <fullName evidence="4">DNA/RNA helicase, superfamily II, SNF2 family</fullName>
    </submittedName>
</protein>
<reference evidence="5" key="1">
    <citation type="submission" date="2012-01" db="EMBL/GenBank/DDBJ databases">
        <title>Complete sequence of chromosome of Thermobacillus composti KWC4.</title>
        <authorList>
            <person name="Lucas S."/>
            <person name="Han J."/>
            <person name="Lapidus A."/>
            <person name="Cheng J.-F."/>
            <person name="Goodwin L."/>
            <person name="Pitluck S."/>
            <person name="Peters L."/>
            <person name="Ovchinnikova G."/>
            <person name="Teshima H."/>
            <person name="Detter J.C."/>
            <person name="Han C."/>
            <person name="Tapia R."/>
            <person name="Land M."/>
            <person name="Hauser L."/>
            <person name="Kyrpides N."/>
            <person name="Ivanova N."/>
            <person name="Pagani I."/>
            <person name="Anderson I."/>
            <person name="Woyke T."/>
        </authorList>
    </citation>
    <scope>NUCLEOTIDE SEQUENCE [LARGE SCALE GENOMIC DNA]</scope>
    <source>
        <strain evidence="5">DSM 18247 / JCM 13945 / KWC4</strain>
    </source>
</reference>
<dbReference type="Gene3D" id="3.40.50.300">
    <property type="entry name" value="P-loop containing nucleotide triphosphate hydrolases"/>
    <property type="match status" value="1"/>
</dbReference>
<dbReference type="Gene3D" id="1.20.120.850">
    <property type="entry name" value="SWI2/SNF2 ATPases, N-terminal domain"/>
    <property type="match status" value="1"/>
</dbReference>
<gene>
    <name evidence="4" type="ordered locus">Theco_3310</name>
</gene>
<dbReference type="EMBL" id="CP003255">
    <property type="protein sequence ID" value="AGA59361.1"/>
    <property type="molecule type" value="Genomic_DNA"/>
</dbReference>
<evidence type="ECO:0000313" key="5">
    <source>
        <dbReference type="Proteomes" id="UP000010795"/>
    </source>
</evidence>
<dbReference type="CDD" id="cd18012">
    <property type="entry name" value="DEXQc_arch_SWI2_SNF2"/>
    <property type="match status" value="1"/>
</dbReference>
<dbReference type="InterPro" id="IPR027417">
    <property type="entry name" value="P-loop_NTPase"/>
</dbReference>
<dbReference type="STRING" id="717605.Theco_3310"/>
<dbReference type="KEGG" id="tco:Theco_3310"/>
<keyword evidence="5" id="KW-1185">Reference proteome</keyword>
<evidence type="ECO:0000313" key="4">
    <source>
        <dbReference type="EMBL" id="AGA59361.1"/>
    </source>
</evidence>
<keyword evidence="4" id="KW-0347">Helicase</keyword>
<dbReference type="SMART" id="SM00490">
    <property type="entry name" value="HELICc"/>
    <property type="match status" value="1"/>
</dbReference>
<organism evidence="4 5">
    <name type="scientific">Thermobacillus composti (strain DSM 18247 / JCM 13945 / KWC4)</name>
    <dbReference type="NCBI Taxonomy" id="717605"/>
    <lineage>
        <taxon>Bacteria</taxon>
        <taxon>Bacillati</taxon>
        <taxon>Bacillota</taxon>
        <taxon>Bacilli</taxon>
        <taxon>Bacillales</taxon>
        <taxon>Paenibacillaceae</taxon>
        <taxon>Thermobacillus</taxon>
    </lineage>
</organism>
<evidence type="ECO:0000259" key="2">
    <source>
        <dbReference type="PROSITE" id="PS51192"/>
    </source>
</evidence>
<dbReference type="InterPro" id="IPR038718">
    <property type="entry name" value="SNF2-like_sf"/>
</dbReference>
<dbReference type="SMART" id="SM00487">
    <property type="entry name" value="DEXDc"/>
    <property type="match status" value="1"/>
</dbReference>
<dbReference type="PANTHER" id="PTHR45629:SF7">
    <property type="entry name" value="DNA EXCISION REPAIR PROTEIN ERCC-6-RELATED"/>
    <property type="match status" value="1"/>
</dbReference>
<dbReference type="InterPro" id="IPR049730">
    <property type="entry name" value="SNF2/RAD54-like_C"/>
</dbReference>
<feature type="domain" description="Helicase ATP-binding" evidence="2">
    <location>
        <begin position="503"/>
        <end position="669"/>
    </location>
</feature>
<dbReference type="InterPro" id="IPR050496">
    <property type="entry name" value="SNF2_RAD54_helicase_repair"/>
</dbReference>
<dbReference type="GO" id="GO:0016787">
    <property type="term" value="F:hydrolase activity"/>
    <property type="evidence" value="ECO:0007669"/>
    <property type="project" value="UniProtKB-KW"/>
</dbReference>
<dbReference type="PROSITE" id="PS51192">
    <property type="entry name" value="HELICASE_ATP_BIND_1"/>
    <property type="match status" value="1"/>
</dbReference>
<keyword evidence="4" id="KW-0067">ATP-binding</keyword>
<dbReference type="HOGENOM" id="CLU_000315_21_8_9"/>
<dbReference type="SUPFAM" id="SSF52540">
    <property type="entry name" value="P-loop containing nucleoside triphosphate hydrolases"/>
    <property type="match status" value="2"/>
</dbReference>
<evidence type="ECO:0000256" key="1">
    <source>
        <dbReference type="ARBA" id="ARBA00022801"/>
    </source>
</evidence>
<dbReference type="Pfam" id="PF00176">
    <property type="entry name" value="SNF2-rel_dom"/>
    <property type="match status" value="1"/>
</dbReference>